<sequence>MVAYFVGAYSADMGGTATGIAALGRLDDGSLEYLGLAAVSDSPAYLASHGDRVYAVEEAAGTVREFTRGDGFALDATGESPAGGAAPCHVARYGDTVITSCYVDGHLGVLSTDPLGLDAVLEGQGSGPHPAQDGSHAHATVALDDSSIVSADLGADRLYLHALVDGVLTRTGEIELPAGTGPRDFLRGPGGYLYVLGELSLEVLVFDDELTFVGRTPLPGARPGDHAAALTLSAAGDFVWAGLRGSNRIAVLGVSHGGRALSAVTSVSAEGDWPRHHVVDGDVMHVAHERSNTVASFRLGDDGIPTLIEPPIEVPSPIFLLAV</sequence>
<dbReference type="PANTHER" id="PTHR30344">
    <property type="entry name" value="6-PHOSPHOGLUCONOLACTONASE-RELATED"/>
    <property type="match status" value="1"/>
</dbReference>
<dbReference type="AlphaFoldDB" id="A0A841AP52"/>
<organism evidence="2 3">
    <name type="scientific">Conyzicola lurida</name>
    <dbReference type="NCBI Taxonomy" id="1172621"/>
    <lineage>
        <taxon>Bacteria</taxon>
        <taxon>Bacillati</taxon>
        <taxon>Actinomycetota</taxon>
        <taxon>Actinomycetes</taxon>
        <taxon>Micrococcales</taxon>
        <taxon>Microbacteriaceae</taxon>
        <taxon>Conyzicola</taxon>
    </lineage>
</organism>
<dbReference type="InterPro" id="IPR050282">
    <property type="entry name" value="Cycloisomerase_2"/>
</dbReference>
<keyword evidence="3" id="KW-1185">Reference proteome</keyword>
<accession>A0A841AP52</accession>
<comment type="caution">
    <text evidence="2">The sequence shown here is derived from an EMBL/GenBank/DDBJ whole genome shotgun (WGS) entry which is preliminary data.</text>
</comment>
<reference evidence="2 3" key="1">
    <citation type="submission" date="2020-08" db="EMBL/GenBank/DDBJ databases">
        <title>Sequencing the genomes of 1000 actinobacteria strains.</title>
        <authorList>
            <person name="Klenk H.-P."/>
        </authorList>
    </citation>
    <scope>NUCLEOTIDE SEQUENCE [LARGE SCALE GENOMIC DNA]</scope>
    <source>
        <strain evidence="2 3">DSM 105784</strain>
    </source>
</reference>
<dbReference type="PANTHER" id="PTHR30344:SF1">
    <property type="entry name" value="6-PHOSPHOGLUCONOLACTONASE"/>
    <property type="match status" value="1"/>
</dbReference>
<dbReference type="InterPro" id="IPR019405">
    <property type="entry name" value="Lactonase_7-beta_prop"/>
</dbReference>
<dbReference type="EMBL" id="JACHMJ010000001">
    <property type="protein sequence ID" value="MBB5843373.1"/>
    <property type="molecule type" value="Genomic_DNA"/>
</dbReference>
<keyword evidence="2" id="KW-0413">Isomerase</keyword>
<name>A0A841AP52_9MICO</name>
<evidence type="ECO:0000256" key="1">
    <source>
        <dbReference type="ARBA" id="ARBA00005564"/>
    </source>
</evidence>
<dbReference type="InterPro" id="IPR015943">
    <property type="entry name" value="WD40/YVTN_repeat-like_dom_sf"/>
</dbReference>
<gene>
    <name evidence="2" type="ORF">HD599_001696</name>
</gene>
<evidence type="ECO:0000313" key="3">
    <source>
        <dbReference type="Proteomes" id="UP000536685"/>
    </source>
</evidence>
<dbReference type="Gene3D" id="2.130.10.10">
    <property type="entry name" value="YVTN repeat-like/Quinoprotein amine dehydrogenase"/>
    <property type="match status" value="1"/>
</dbReference>
<dbReference type="RefSeq" id="WP_184235993.1">
    <property type="nucleotide sequence ID" value="NZ_JACHMJ010000001.1"/>
</dbReference>
<dbReference type="Pfam" id="PF10282">
    <property type="entry name" value="Lactonase"/>
    <property type="match status" value="1"/>
</dbReference>
<comment type="similarity">
    <text evidence="1">Belongs to the cycloisomerase 2 family.</text>
</comment>
<dbReference type="Proteomes" id="UP000536685">
    <property type="component" value="Unassembled WGS sequence"/>
</dbReference>
<dbReference type="SUPFAM" id="SSF51004">
    <property type="entry name" value="C-terminal (heme d1) domain of cytochrome cd1-nitrite reductase"/>
    <property type="match status" value="1"/>
</dbReference>
<dbReference type="GO" id="GO:0016853">
    <property type="term" value="F:isomerase activity"/>
    <property type="evidence" value="ECO:0007669"/>
    <property type="project" value="UniProtKB-KW"/>
</dbReference>
<dbReference type="GO" id="GO:0017057">
    <property type="term" value="F:6-phosphogluconolactonase activity"/>
    <property type="evidence" value="ECO:0007669"/>
    <property type="project" value="TreeGrafter"/>
</dbReference>
<protein>
    <submittedName>
        <fullName evidence="2">6-phosphogluconolactonase (Cycloisomerase 2 family)</fullName>
    </submittedName>
</protein>
<dbReference type="InterPro" id="IPR011048">
    <property type="entry name" value="Haem_d1_sf"/>
</dbReference>
<evidence type="ECO:0000313" key="2">
    <source>
        <dbReference type="EMBL" id="MBB5843373.1"/>
    </source>
</evidence>
<proteinExistence type="inferred from homology"/>